<dbReference type="Pfam" id="PF01381">
    <property type="entry name" value="HTH_3"/>
    <property type="match status" value="1"/>
</dbReference>
<dbReference type="SUPFAM" id="SSF47413">
    <property type="entry name" value="lambda repressor-like DNA-binding domains"/>
    <property type="match status" value="1"/>
</dbReference>
<evidence type="ECO:0000313" key="4">
    <source>
        <dbReference type="EMBL" id="ADK67289.1"/>
    </source>
</evidence>
<dbReference type="AlphaFoldDB" id="E1QY25"/>
<dbReference type="eggNOG" id="COG1396">
    <property type="taxonomic scope" value="Bacteria"/>
</dbReference>
<protein>
    <submittedName>
        <fullName evidence="4">Transcriptional regulator, XRE family</fullName>
    </submittedName>
</protein>
<keyword evidence="1" id="KW-0238">DNA-binding</keyword>
<evidence type="ECO:0000256" key="1">
    <source>
        <dbReference type="ARBA" id="ARBA00023125"/>
    </source>
</evidence>
<organism evidence="4 5">
    <name type="scientific">Olsenella uli (strain ATCC 49627 / DSM 7084 / CCUG 31166 / CIP 109912 / JCM 12494 / LMG 11480 / NCIMB 702895 / VPI D76D-27C)</name>
    <name type="common">Lactobacillus uli</name>
    <dbReference type="NCBI Taxonomy" id="633147"/>
    <lineage>
        <taxon>Bacteria</taxon>
        <taxon>Bacillati</taxon>
        <taxon>Actinomycetota</taxon>
        <taxon>Coriobacteriia</taxon>
        <taxon>Coriobacteriales</taxon>
        <taxon>Atopobiaceae</taxon>
        <taxon>Olsenella</taxon>
    </lineage>
</organism>
<dbReference type="PANTHER" id="PTHR46558:SF4">
    <property type="entry name" value="DNA-BIDING PHAGE PROTEIN"/>
    <property type="match status" value="1"/>
</dbReference>
<keyword evidence="5" id="KW-1185">Reference proteome</keyword>
<dbReference type="EMBL" id="CP002106">
    <property type="protein sequence ID" value="ADK67289.1"/>
    <property type="molecule type" value="Genomic_DNA"/>
</dbReference>
<keyword evidence="2" id="KW-1133">Transmembrane helix</keyword>
<feature type="transmembrane region" description="Helical" evidence="2">
    <location>
        <begin position="85"/>
        <end position="102"/>
    </location>
</feature>
<reference evidence="4 5" key="1">
    <citation type="journal article" date="2010" name="Stand. Genomic Sci.">
        <title>Complete genome sequence of Olsenella uli type strain (VPI D76D-27C).</title>
        <authorList>
            <person name="Goker M."/>
            <person name="Held B."/>
            <person name="Lucas S."/>
            <person name="Nolan M."/>
            <person name="Yasawong M."/>
            <person name="Glavina Del Rio T."/>
            <person name="Tice H."/>
            <person name="Cheng J.F."/>
            <person name="Bruce D."/>
            <person name="Detter J.C."/>
            <person name="Tapia R."/>
            <person name="Han C."/>
            <person name="Goodwin L."/>
            <person name="Pitluck S."/>
            <person name="Liolios K."/>
            <person name="Ivanova N."/>
            <person name="Mavromatis K."/>
            <person name="Mikhailova N."/>
            <person name="Pati A."/>
            <person name="Chen A."/>
            <person name="Palaniappan K."/>
            <person name="Land M."/>
            <person name="Hauser L."/>
            <person name="Chang Y.J."/>
            <person name="Jeffries C.D."/>
            <person name="Rohde M."/>
            <person name="Sikorski J."/>
            <person name="Pukall R."/>
            <person name="Woyke T."/>
            <person name="Bristow J."/>
            <person name="Eisen J.A."/>
            <person name="Markowitz V."/>
            <person name="Hugenholtz P."/>
            <person name="Kyrpides N.C."/>
            <person name="Klenk H.P."/>
            <person name="Lapidus A."/>
        </authorList>
    </citation>
    <scope>NUCLEOTIDE SEQUENCE [LARGE SCALE GENOMIC DNA]</scope>
    <source>
        <strain evidence="5">ATCC 49627 / DSM 7084 / CIP 109912 / JCM 12494 / NCIMB 702895 / VPI D76D-27C</strain>
    </source>
</reference>
<dbReference type="CDD" id="cd00093">
    <property type="entry name" value="HTH_XRE"/>
    <property type="match status" value="1"/>
</dbReference>
<dbReference type="GO" id="GO:0003677">
    <property type="term" value="F:DNA binding"/>
    <property type="evidence" value="ECO:0007669"/>
    <property type="project" value="UniProtKB-KW"/>
</dbReference>
<dbReference type="PATRIC" id="fig|633147.7.peg.1719"/>
<evidence type="ECO:0000313" key="5">
    <source>
        <dbReference type="Proteomes" id="UP000000333"/>
    </source>
</evidence>
<evidence type="ECO:0000259" key="3">
    <source>
        <dbReference type="PROSITE" id="PS50943"/>
    </source>
</evidence>
<accession>E1QY25</accession>
<dbReference type="RefSeq" id="WP_013251041.1">
    <property type="nucleotide sequence ID" value="NC_014363.1"/>
</dbReference>
<dbReference type="PANTHER" id="PTHR46558">
    <property type="entry name" value="TRACRIPTIONAL REGULATORY PROTEIN-RELATED-RELATED"/>
    <property type="match status" value="1"/>
</dbReference>
<sequence>MEIGQRMRALRQGAGLTQDELAERLYVSRQTISNWETGKSYPDVESVSLACDLFDVSADALLKGDIMEMGKRVSEEDRRRLREDGWLFAVLLVAGCVGLSFSLARLDWLFVVVSLMAFGAAIFLSTRLERDKEGHDVQTFREVLAFSRGEGVDEIRDARSKMGKVASIVVRVLVGAAAGVVIGVVAGRVAGMFVSALP</sequence>
<dbReference type="STRING" id="633147.Olsu_0157"/>
<dbReference type="Gene3D" id="1.10.260.40">
    <property type="entry name" value="lambda repressor-like DNA-binding domains"/>
    <property type="match status" value="1"/>
</dbReference>
<keyword evidence="2" id="KW-0812">Transmembrane</keyword>
<dbReference type="Proteomes" id="UP000000333">
    <property type="component" value="Chromosome"/>
</dbReference>
<proteinExistence type="predicted"/>
<dbReference type="InterPro" id="IPR001387">
    <property type="entry name" value="Cro/C1-type_HTH"/>
</dbReference>
<gene>
    <name evidence="4" type="ordered locus">Olsu_0157</name>
</gene>
<dbReference type="SMART" id="SM00530">
    <property type="entry name" value="HTH_XRE"/>
    <property type="match status" value="1"/>
</dbReference>
<name>E1QY25_OLSUV</name>
<dbReference type="PROSITE" id="PS50943">
    <property type="entry name" value="HTH_CROC1"/>
    <property type="match status" value="1"/>
</dbReference>
<dbReference type="GeneID" id="78511636"/>
<keyword evidence="2" id="KW-0472">Membrane</keyword>
<dbReference type="HOGENOM" id="CLU_066192_2_2_11"/>
<evidence type="ECO:0000256" key="2">
    <source>
        <dbReference type="SAM" id="Phobius"/>
    </source>
</evidence>
<dbReference type="InterPro" id="IPR010982">
    <property type="entry name" value="Lambda_DNA-bd_dom_sf"/>
</dbReference>
<feature type="transmembrane region" description="Helical" evidence="2">
    <location>
        <begin position="168"/>
        <end position="190"/>
    </location>
</feature>
<feature type="domain" description="HTH cro/C1-type" evidence="3">
    <location>
        <begin position="7"/>
        <end position="61"/>
    </location>
</feature>
<feature type="transmembrane region" description="Helical" evidence="2">
    <location>
        <begin position="108"/>
        <end position="126"/>
    </location>
</feature>
<dbReference type="KEGG" id="ols:Olsu_0157"/>
<dbReference type="OrthoDB" id="9805856at2"/>